<dbReference type="InterPro" id="IPR029001">
    <property type="entry name" value="ITPase-like_fam"/>
</dbReference>
<comment type="similarity">
    <text evidence="3">Belongs to the Maf family.</text>
</comment>
<dbReference type="EMBL" id="BAABID010000003">
    <property type="protein sequence ID" value="GAA4717849.1"/>
    <property type="molecule type" value="Genomic_DNA"/>
</dbReference>
<organism evidence="4 5">
    <name type="scientific">Isoptericola chiayiensis</name>
    <dbReference type="NCBI Taxonomy" id="579446"/>
    <lineage>
        <taxon>Bacteria</taxon>
        <taxon>Bacillati</taxon>
        <taxon>Actinomycetota</taxon>
        <taxon>Actinomycetes</taxon>
        <taxon>Micrococcales</taxon>
        <taxon>Promicromonosporaceae</taxon>
        <taxon>Isoptericola</taxon>
    </lineage>
</organism>
<dbReference type="InterPro" id="IPR003697">
    <property type="entry name" value="Maf-like"/>
</dbReference>
<dbReference type="Pfam" id="PF02545">
    <property type="entry name" value="Maf"/>
    <property type="match status" value="1"/>
</dbReference>
<dbReference type="Gene3D" id="3.90.950.10">
    <property type="match status" value="1"/>
</dbReference>
<dbReference type="EC" id="3.6.1.9" evidence="3"/>
<comment type="caution">
    <text evidence="4">The sequence shown here is derived from an EMBL/GenBank/DDBJ whole genome shotgun (WGS) entry which is preliminary data.</text>
</comment>
<keyword evidence="3" id="KW-0963">Cytoplasm</keyword>
<comment type="cofactor">
    <cofactor evidence="1 3">
        <name>a divalent metal cation</name>
        <dbReference type="ChEBI" id="CHEBI:60240"/>
    </cofactor>
</comment>
<dbReference type="Proteomes" id="UP001500956">
    <property type="component" value="Unassembled WGS sequence"/>
</dbReference>
<gene>
    <name evidence="4" type="ORF">GCM10023216_02450</name>
</gene>
<comment type="caution">
    <text evidence="3">Lacks conserved residue(s) required for the propagation of feature annotation.</text>
</comment>
<dbReference type="HAMAP" id="MF_00528">
    <property type="entry name" value="Maf"/>
    <property type="match status" value="1"/>
</dbReference>
<keyword evidence="3" id="KW-0546">Nucleotide metabolism</keyword>
<feature type="active site" description="Proton acceptor" evidence="3">
    <location>
        <position position="90"/>
    </location>
</feature>
<evidence type="ECO:0000313" key="5">
    <source>
        <dbReference type="Proteomes" id="UP001500956"/>
    </source>
</evidence>
<comment type="subcellular location">
    <subcellularLocation>
        <location evidence="3">Cytoplasm</location>
    </subcellularLocation>
</comment>
<comment type="catalytic activity">
    <reaction evidence="3">
        <text>a 2'-deoxyribonucleoside 5'-triphosphate + H2O = a 2'-deoxyribonucleoside 5'-phosphate + diphosphate + H(+)</text>
        <dbReference type="Rhea" id="RHEA:44644"/>
        <dbReference type="ChEBI" id="CHEBI:15377"/>
        <dbReference type="ChEBI" id="CHEBI:15378"/>
        <dbReference type="ChEBI" id="CHEBI:33019"/>
        <dbReference type="ChEBI" id="CHEBI:61560"/>
        <dbReference type="ChEBI" id="CHEBI:65317"/>
        <dbReference type="EC" id="3.6.1.9"/>
    </reaction>
</comment>
<proteinExistence type="inferred from homology"/>
<comment type="catalytic activity">
    <reaction evidence="3">
        <text>a ribonucleoside 5'-triphosphate + H2O = a ribonucleoside 5'-phosphate + diphosphate + H(+)</text>
        <dbReference type="Rhea" id="RHEA:23996"/>
        <dbReference type="ChEBI" id="CHEBI:15377"/>
        <dbReference type="ChEBI" id="CHEBI:15378"/>
        <dbReference type="ChEBI" id="CHEBI:33019"/>
        <dbReference type="ChEBI" id="CHEBI:58043"/>
        <dbReference type="ChEBI" id="CHEBI:61557"/>
        <dbReference type="EC" id="3.6.1.9"/>
    </reaction>
</comment>
<evidence type="ECO:0000256" key="3">
    <source>
        <dbReference type="HAMAP-Rule" id="MF_00528"/>
    </source>
</evidence>
<dbReference type="SUPFAM" id="SSF52972">
    <property type="entry name" value="ITPase-like"/>
    <property type="match status" value="1"/>
</dbReference>
<comment type="function">
    <text evidence="3">Nucleoside triphosphate pyrophosphatase. May have a dual role in cell division arrest and in preventing the incorporation of modified nucleotides into cellular nucleic acids.</text>
</comment>
<reference evidence="5" key="1">
    <citation type="journal article" date="2019" name="Int. J. Syst. Evol. Microbiol.">
        <title>The Global Catalogue of Microorganisms (GCM) 10K type strain sequencing project: providing services to taxonomists for standard genome sequencing and annotation.</title>
        <authorList>
            <consortium name="The Broad Institute Genomics Platform"/>
            <consortium name="The Broad Institute Genome Sequencing Center for Infectious Disease"/>
            <person name="Wu L."/>
            <person name="Ma J."/>
        </authorList>
    </citation>
    <scope>NUCLEOTIDE SEQUENCE [LARGE SCALE GENOMIC DNA]</scope>
    <source>
        <strain evidence="5">JCM 18063</strain>
    </source>
</reference>
<evidence type="ECO:0000256" key="2">
    <source>
        <dbReference type="ARBA" id="ARBA00022801"/>
    </source>
</evidence>
<dbReference type="PANTHER" id="PTHR43213">
    <property type="entry name" value="BIFUNCTIONAL DTTP/UTP PYROPHOSPHATASE/METHYLTRANSFERASE PROTEIN-RELATED"/>
    <property type="match status" value="1"/>
</dbReference>
<dbReference type="NCBIfam" id="TIGR00172">
    <property type="entry name" value="maf"/>
    <property type="match status" value="1"/>
</dbReference>
<accession>A0ABP8Y037</accession>
<evidence type="ECO:0000256" key="1">
    <source>
        <dbReference type="ARBA" id="ARBA00001968"/>
    </source>
</evidence>
<protein>
    <recommendedName>
        <fullName evidence="3">Nucleoside triphosphate pyrophosphatase</fullName>
        <ecNumber evidence="3">3.6.1.9</ecNumber>
    </recommendedName>
    <alternativeName>
        <fullName evidence="3">Nucleotide pyrophosphatase</fullName>
        <shortName evidence="3">Nucleotide PPase</shortName>
    </alternativeName>
</protein>
<sequence length="226" mass="23635">MPDVTRLVLASQSPARLSTLRAAGVEPTVIVSAVDEDAVLAAARERFPDLAPSDAVLTLAQAKAEAVARRVEDGGPEAAGASSALVLGCDSMLEIEGEVVGKPAHADEARDRWRRMRGRSGVLHSGHWLVDVREPDDGGTGATLGATSSTTVHFADLDDDEIDAYVATGEPLHVAGAFTIDGLGGPYVERLEGDHHGVVGVSLPLLRELLAEIDVPWRALRSTPAG</sequence>
<name>A0ABP8Y037_9MICO</name>
<dbReference type="CDD" id="cd00555">
    <property type="entry name" value="Maf"/>
    <property type="match status" value="1"/>
</dbReference>
<keyword evidence="5" id="KW-1185">Reference proteome</keyword>
<dbReference type="PIRSF" id="PIRSF006305">
    <property type="entry name" value="Maf"/>
    <property type="match status" value="1"/>
</dbReference>
<keyword evidence="2 3" id="KW-0378">Hydrolase</keyword>
<evidence type="ECO:0000313" key="4">
    <source>
        <dbReference type="EMBL" id="GAA4717849.1"/>
    </source>
</evidence>
<dbReference type="PANTHER" id="PTHR43213:SF5">
    <property type="entry name" value="BIFUNCTIONAL DTTP_UTP PYROPHOSPHATASE_METHYLTRANSFERASE PROTEIN-RELATED"/>
    <property type="match status" value="1"/>
</dbReference>